<dbReference type="Gene3D" id="1.25.40.10">
    <property type="entry name" value="Tetratricopeptide repeat domain"/>
    <property type="match status" value="2"/>
</dbReference>
<feature type="compositionally biased region" description="Polar residues" evidence="2">
    <location>
        <begin position="220"/>
        <end position="233"/>
    </location>
</feature>
<feature type="compositionally biased region" description="Low complexity" evidence="2">
    <location>
        <begin position="195"/>
        <end position="208"/>
    </location>
</feature>
<protein>
    <recommendedName>
        <fullName evidence="3">LapB rubredoxin metal binding domain-containing protein</fullName>
    </recommendedName>
</protein>
<name>A0A3A1YTV5_9GAMM</name>
<keyword evidence="5" id="KW-1185">Reference proteome</keyword>
<evidence type="ECO:0000313" key="4">
    <source>
        <dbReference type="EMBL" id="RIY40618.1"/>
    </source>
</evidence>
<keyword evidence="1" id="KW-0479">Metal-binding</keyword>
<feature type="region of interest" description="Disordered" evidence="2">
    <location>
        <begin position="251"/>
        <end position="271"/>
    </location>
</feature>
<dbReference type="RefSeq" id="WP_119530021.1">
    <property type="nucleotide sequence ID" value="NZ_JBHSSP010000021.1"/>
</dbReference>
<proteinExistence type="predicted"/>
<dbReference type="Pfam" id="PF18073">
    <property type="entry name" value="Zn_ribbon_LapB"/>
    <property type="match status" value="1"/>
</dbReference>
<evidence type="ECO:0000256" key="2">
    <source>
        <dbReference type="SAM" id="MobiDB-lite"/>
    </source>
</evidence>
<dbReference type="InterPro" id="IPR041166">
    <property type="entry name" value="Rubredoxin_2"/>
</dbReference>
<feature type="domain" description="LapB rubredoxin metal binding" evidence="3">
    <location>
        <begin position="771"/>
        <end position="796"/>
    </location>
</feature>
<feature type="compositionally biased region" description="Low complexity" evidence="2">
    <location>
        <begin position="251"/>
        <end position="269"/>
    </location>
</feature>
<dbReference type="EMBL" id="NRJG01000005">
    <property type="protein sequence ID" value="RIY40618.1"/>
    <property type="molecule type" value="Genomic_DNA"/>
</dbReference>
<organism evidence="4 5">
    <name type="scientific">Psittacicella hinzii</name>
    <dbReference type="NCBI Taxonomy" id="2028575"/>
    <lineage>
        <taxon>Bacteria</taxon>
        <taxon>Pseudomonadati</taxon>
        <taxon>Pseudomonadota</taxon>
        <taxon>Gammaproteobacteria</taxon>
        <taxon>Pasteurellales</taxon>
        <taxon>Psittacicellaceae</taxon>
        <taxon>Psittacicella</taxon>
    </lineage>
</organism>
<reference evidence="4 5" key="1">
    <citation type="submission" date="2017-08" db="EMBL/GenBank/DDBJ databases">
        <title>Reclassification of Bisgaard taxon 37 and 44.</title>
        <authorList>
            <person name="Christensen H."/>
        </authorList>
    </citation>
    <scope>NUCLEOTIDE SEQUENCE [LARGE SCALE GENOMIC DNA]</scope>
    <source>
        <strain evidence="4 5">111</strain>
    </source>
</reference>
<dbReference type="Proteomes" id="UP000265916">
    <property type="component" value="Unassembled WGS sequence"/>
</dbReference>
<dbReference type="SUPFAM" id="SSF48452">
    <property type="entry name" value="TPR-like"/>
    <property type="match status" value="1"/>
</dbReference>
<feature type="region of interest" description="Disordered" evidence="2">
    <location>
        <begin position="188"/>
        <end position="239"/>
    </location>
</feature>
<sequence>MFELLFLFIPLIAILSFLLGCLFKGSFSAWLLKRRTKSSYLDEVPIVIKDNNPQANEVVERLISTVEYIVDGNLIAEVPQVHKMPQEKKPLAFDKAPKSTTISKTKQKSTQEFAQQAKELEQNYAARPTINLTQDDFYQQMQSAGQNKETTAHVENSVNSQTVAEKSAQATKDKIKAQEATTTAQVQTLNNEAASNSDFMQSSDSSSEQDSDITKDELQNRVNTNSQNSAKSEINSKSDEVLARNENDLTSAAAASSNSKNASESPSANEHLNADSSLAVNDLDQALFSNPNDEAVRITANLQAAQDKKAQASTKETKQTTTNLRLDFALNPQNISQQDLLAARSLQDLQRPYGVIASDVGHLLELQMLGGVLCMQRGDYLRAIKIFRHIIAIPSWKQEGHKLAQINLARCYLNAGMFSRALENLLPLIGDERYESEVIELLLYIYQLNQDWQPALAVAKEIYALNKTKANLDQLCHFYLFRLLDCYLDIGHRRTMFSFQRIIALAASSVRPLVTRGNYHFALGDYHNALSDYRQAIKQNFMLLPALIANIAYCYASIKPIGEDLGTYLQSIKVPANYQYVIDLYYDLYLSKYDFLPYAHSFEFQDKAKSSAEVFRDLVLGNSPLDARDFEIELAQREKLYRKSTTAGSILENIAGLVQTEDKEQLSDAELMQQRLEHLMHLYQEHGHNVLLQRIFDLTSNLLLENNQEELKHTSENAGLVSTWFGRKKRKVEEATSDQVLSPKQQQMQLFMQKLAAMLEQDEKKALSATYVCKNCGYQQPDLFWSCPSCHKLETFTLSKLKFAKGKVSKAN</sequence>
<accession>A0A3A1YTV5</accession>
<evidence type="ECO:0000259" key="3">
    <source>
        <dbReference type="Pfam" id="PF18073"/>
    </source>
</evidence>
<evidence type="ECO:0000256" key="1">
    <source>
        <dbReference type="ARBA" id="ARBA00022723"/>
    </source>
</evidence>
<dbReference type="GO" id="GO:0046872">
    <property type="term" value="F:metal ion binding"/>
    <property type="evidence" value="ECO:0007669"/>
    <property type="project" value="UniProtKB-KW"/>
</dbReference>
<dbReference type="InterPro" id="IPR011990">
    <property type="entry name" value="TPR-like_helical_dom_sf"/>
</dbReference>
<comment type="caution">
    <text evidence="4">The sequence shown here is derived from an EMBL/GenBank/DDBJ whole genome shotgun (WGS) entry which is preliminary data.</text>
</comment>
<gene>
    <name evidence="4" type="ORF">CKF58_00430</name>
</gene>
<evidence type="ECO:0000313" key="5">
    <source>
        <dbReference type="Proteomes" id="UP000265916"/>
    </source>
</evidence>
<dbReference type="OrthoDB" id="507476at2"/>
<dbReference type="AlphaFoldDB" id="A0A3A1YTV5"/>